<dbReference type="InterPro" id="IPR045038">
    <property type="entry name" value="AIG2-like"/>
</dbReference>
<dbReference type="SUPFAM" id="SSF110857">
    <property type="entry name" value="Gamma-glutamyl cyclotransferase-like"/>
    <property type="match status" value="1"/>
</dbReference>
<evidence type="ECO:0000256" key="2">
    <source>
        <dbReference type="ARBA" id="ARBA00030602"/>
    </source>
</evidence>
<evidence type="ECO:0000256" key="1">
    <source>
        <dbReference type="ARBA" id="ARBA00022679"/>
    </source>
</evidence>
<dbReference type="InterPro" id="IPR036568">
    <property type="entry name" value="GGCT-like_sf"/>
</dbReference>
<protein>
    <recommendedName>
        <fullName evidence="2">Putative gamma-glutamylcyclotransferase</fullName>
    </recommendedName>
</protein>
<dbReference type="EMBL" id="JARAVY010000018">
    <property type="protein sequence ID" value="MDX2914073.1"/>
    <property type="molecule type" value="Genomic_DNA"/>
</dbReference>
<organism evidence="4 5">
    <name type="scientific">Streptomyces griseiscabiei</name>
    <dbReference type="NCBI Taxonomy" id="2993540"/>
    <lineage>
        <taxon>Bacteria</taxon>
        <taxon>Bacillati</taxon>
        <taxon>Actinomycetota</taxon>
        <taxon>Actinomycetes</taxon>
        <taxon>Kitasatosporales</taxon>
        <taxon>Streptomycetaceae</taxon>
        <taxon>Streptomyces</taxon>
    </lineage>
</organism>
<dbReference type="Proteomes" id="UP001271723">
    <property type="component" value="Unassembled WGS sequence"/>
</dbReference>
<keyword evidence="1" id="KW-0808">Transferase</keyword>
<feature type="domain" description="Gamma-glutamylcyclotransferase AIG2-like" evidence="3">
    <location>
        <begin position="13"/>
        <end position="118"/>
    </location>
</feature>
<evidence type="ECO:0000313" key="5">
    <source>
        <dbReference type="Proteomes" id="UP001271723"/>
    </source>
</evidence>
<dbReference type="RefSeq" id="WP_086752750.1">
    <property type="nucleotide sequence ID" value="NZ_JAGJBZ010000001.1"/>
</dbReference>
<accession>A0ABU4LEJ1</accession>
<sequence length="152" mass="16498">MPTAHRQTYELPLFVYGSLSYAEVRRALLGRVTGSRPAAVTGWRNAALRDRVFPGLVSRSGSRVTGCLLTDLDPAERALLDVYEGPMYEARVLPLEGGGSAVAYVCVDASLVLENDWDREHFGRELLPGYTAGVVRWLASREAALTRTGSGG</sequence>
<dbReference type="InterPro" id="IPR013024">
    <property type="entry name" value="GGCT-like"/>
</dbReference>
<proteinExistence type="predicted"/>
<keyword evidence="5" id="KW-1185">Reference proteome</keyword>
<comment type="caution">
    <text evidence="4">The sequence shown here is derived from an EMBL/GenBank/DDBJ whole genome shotgun (WGS) entry which is preliminary data.</text>
</comment>
<gene>
    <name evidence="4" type="ORF">PV517_36065</name>
</gene>
<evidence type="ECO:0000259" key="3">
    <source>
        <dbReference type="Pfam" id="PF06094"/>
    </source>
</evidence>
<dbReference type="InterPro" id="IPR009288">
    <property type="entry name" value="AIG2-like_dom"/>
</dbReference>
<evidence type="ECO:0000313" key="4">
    <source>
        <dbReference type="EMBL" id="MDX2914073.1"/>
    </source>
</evidence>
<dbReference type="Gene3D" id="3.10.490.10">
    <property type="entry name" value="Gamma-glutamyl cyclotransferase-like"/>
    <property type="match status" value="1"/>
</dbReference>
<dbReference type="PANTHER" id="PTHR31544:SF2">
    <property type="entry name" value="AIG2-LIKE PROTEIN D"/>
    <property type="match status" value="1"/>
</dbReference>
<reference evidence="4 5" key="1">
    <citation type="journal article" date="2023" name="Microb. Genom.">
        <title>Mesoterricola silvestris gen. nov., sp. nov., Mesoterricola sediminis sp. nov., Geothrix oryzae sp. nov., Geothrix edaphica sp. nov., Geothrix rubra sp. nov., and Geothrix limicola sp. nov., six novel members of Acidobacteriota isolated from soils.</title>
        <authorList>
            <person name="Weisberg A.J."/>
            <person name="Pearce E."/>
            <person name="Kramer C.G."/>
            <person name="Chang J.H."/>
            <person name="Clarke C.R."/>
        </authorList>
    </citation>
    <scope>NUCLEOTIDE SEQUENCE [LARGE SCALE GENOMIC DNA]</scope>
    <source>
        <strain evidence="4 5">NRRL_B-2795</strain>
    </source>
</reference>
<dbReference type="Pfam" id="PF06094">
    <property type="entry name" value="GGACT"/>
    <property type="match status" value="1"/>
</dbReference>
<name>A0ABU4LEJ1_9ACTN</name>
<dbReference type="PANTHER" id="PTHR31544">
    <property type="entry name" value="AIG2-LIKE PROTEIN D"/>
    <property type="match status" value="1"/>
</dbReference>
<dbReference type="CDD" id="cd06661">
    <property type="entry name" value="GGCT_like"/>
    <property type="match status" value="1"/>
</dbReference>